<evidence type="ECO:0000256" key="1">
    <source>
        <dbReference type="SAM" id="Phobius"/>
    </source>
</evidence>
<keyword evidence="1" id="KW-0812">Transmembrane</keyword>
<dbReference type="EMBL" id="CP002858">
    <property type="protein sequence ID" value="AEI15278.1"/>
    <property type="molecule type" value="Genomic_DNA"/>
</dbReference>
<gene>
    <name evidence="2" type="ordered locus">Flexsi_1629</name>
</gene>
<keyword evidence="1" id="KW-1133">Transmembrane helix</keyword>
<evidence type="ECO:0000313" key="2">
    <source>
        <dbReference type="EMBL" id="AEI15278.1"/>
    </source>
</evidence>
<dbReference type="PANTHER" id="PTHR38598:SF1">
    <property type="entry name" value="INNER MEMBRANE PROTEIN YJCH"/>
    <property type="match status" value="1"/>
</dbReference>
<organism evidence="2 3">
    <name type="scientific">Flexistipes sinusarabici (strain ATCC 49648 / DSM 4947 / MAS 10)</name>
    <dbReference type="NCBI Taxonomy" id="717231"/>
    <lineage>
        <taxon>Bacteria</taxon>
        <taxon>Pseudomonadati</taxon>
        <taxon>Deferribacterota</taxon>
        <taxon>Deferribacteres</taxon>
        <taxon>Deferribacterales</taxon>
        <taxon>Flexistipitaceae</taxon>
        <taxon>Flexistipes</taxon>
    </lineage>
</organism>
<dbReference type="InterPro" id="IPR052959">
    <property type="entry name" value="Inner_membrane_assoc"/>
</dbReference>
<dbReference type="AlphaFoldDB" id="F8E976"/>
<dbReference type="GO" id="GO:0005886">
    <property type="term" value="C:plasma membrane"/>
    <property type="evidence" value="ECO:0007669"/>
    <property type="project" value="TreeGrafter"/>
</dbReference>
<name>F8E976_FLESM</name>
<feature type="transmembrane region" description="Helical" evidence="1">
    <location>
        <begin position="56"/>
        <end position="80"/>
    </location>
</feature>
<keyword evidence="3" id="KW-1185">Reference proteome</keyword>
<dbReference type="STRING" id="717231.Flexsi_1629"/>
<dbReference type="InterPro" id="IPR007436">
    <property type="entry name" value="DUF485"/>
</dbReference>
<evidence type="ECO:0008006" key="4">
    <source>
        <dbReference type="Google" id="ProtNLM"/>
    </source>
</evidence>
<keyword evidence="1" id="KW-0472">Membrane</keyword>
<reference evidence="2 3" key="1">
    <citation type="journal article" date="2011" name="Stand. Genomic Sci.">
        <title>Genome sequence of the moderately thermophilic halophile Flexistipes sinusarabici strain (MAS10).</title>
        <authorList>
            <person name="Lapidus A."/>
            <person name="Chertkov O."/>
            <person name="Nolan M."/>
            <person name="Lucas S."/>
            <person name="Hammon N."/>
            <person name="Deshpande S."/>
            <person name="Cheng J.F."/>
            <person name="Tapia R."/>
            <person name="Han C."/>
            <person name="Goodwin L."/>
            <person name="Pitluck S."/>
            <person name="Liolios K."/>
            <person name="Pagani I."/>
            <person name="Ivanova N."/>
            <person name="Huntemann M."/>
            <person name="Mavromatis K."/>
            <person name="Mikhailova N."/>
            <person name="Pati A."/>
            <person name="Chen A."/>
            <person name="Palaniappan K."/>
            <person name="Land M."/>
            <person name="Hauser L."/>
            <person name="Brambilla E.M."/>
            <person name="Rohde M."/>
            <person name="Abt B."/>
            <person name="Spring S."/>
            <person name="Goker M."/>
            <person name="Bristow J."/>
            <person name="Eisen J.A."/>
            <person name="Markowitz V."/>
            <person name="Hugenholtz P."/>
            <person name="Kyrpides N.C."/>
            <person name="Klenk H.P."/>
            <person name="Woyke T."/>
        </authorList>
    </citation>
    <scope>NUCLEOTIDE SEQUENCE [LARGE SCALE GENOMIC DNA]</scope>
    <source>
        <strain evidence="3">DSM 4947 / MAS 10</strain>
    </source>
</reference>
<protein>
    <recommendedName>
        <fullName evidence="4">DUF485 domain-containing protein</fullName>
    </recommendedName>
</protein>
<dbReference type="PANTHER" id="PTHR38598">
    <property type="entry name" value="INNER MEMBRANE PROTEIN YJCH"/>
    <property type="match status" value="1"/>
</dbReference>
<feature type="transmembrane region" description="Helical" evidence="1">
    <location>
        <begin position="20"/>
        <end position="44"/>
    </location>
</feature>
<dbReference type="KEGG" id="fsi:Flexsi_1629"/>
<dbReference type="Proteomes" id="UP000006621">
    <property type="component" value="Chromosome"/>
</dbReference>
<dbReference type="eggNOG" id="COG3162">
    <property type="taxonomic scope" value="Bacteria"/>
</dbReference>
<dbReference type="Pfam" id="PF04341">
    <property type="entry name" value="DUF485"/>
    <property type="match status" value="1"/>
</dbReference>
<proteinExistence type="predicted"/>
<reference evidence="3" key="2">
    <citation type="submission" date="2011-06" db="EMBL/GenBank/DDBJ databases">
        <title>The complete genome of Flexistipes sinusarabici DSM 4947.</title>
        <authorList>
            <person name="Lucas S."/>
            <person name="Han J."/>
            <person name="Lapidus A."/>
            <person name="Bruce D."/>
            <person name="Goodwin L."/>
            <person name="Pitluck S."/>
            <person name="Peters L."/>
            <person name="Kyrpides N."/>
            <person name="Mavromatis K."/>
            <person name="Ivanova N."/>
            <person name="Mikhailova N."/>
            <person name="Chertkov O."/>
            <person name="Detter J.C."/>
            <person name="Tapia R."/>
            <person name="Han C."/>
            <person name="Land M."/>
            <person name="Hauser L."/>
            <person name="Markowitz V."/>
            <person name="Cheng J.-F."/>
            <person name="Hugenholtz P."/>
            <person name="Woyke T."/>
            <person name="Wu D."/>
            <person name="Spring S."/>
            <person name="Schroeder M."/>
            <person name="Brambilla E."/>
            <person name="Klenk H.-P."/>
            <person name="Eisen J.A."/>
        </authorList>
    </citation>
    <scope>NUCLEOTIDE SEQUENCE [LARGE SCALE GENOMIC DNA]</scope>
    <source>
        <strain evidence="3">DSM 4947 / MAS 10</strain>
    </source>
</reference>
<sequence>MNLKETVNSEKFKKIVALRWGISIAMLIILFVLYYGYVLTIAWNPEFMAKKIGENYNVGIVSGVVVIVGAWLMTVIYVSWANSKYDKVVEELKQDID</sequence>
<dbReference type="RefSeq" id="WP_013886755.1">
    <property type="nucleotide sequence ID" value="NC_015672.1"/>
</dbReference>
<accession>F8E976</accession>
<dbReference type="HOGENOM" id="CLU_123372_2_3_0"/>
<evidence type="ECO:0000313" key="3">
    <source>
        <dbReference type="Proteomes" id="UP000006621"/>
    </source>
</evidence>